<dbReference type="PANTHER" id="PTHR30222:SF18">
    <property type="entry name" value="BIFUNCTIONAL POLYHYDROXYBUTYRATE SYNTHASE _ ABC TRANSPORTER PERIPLASMIC BINDING PROTEIN-RELATED"/>
    <property type="match status" value="1"/>
</dbReference>
<feature type="chain" id="PRO_5011436430" evidence="5">
    <location>
        <begin position="20"/>
        <end position="364"/>
    </location>
</feature>
<evidence type="ECO:0000256" key="5">
    <source>
        <dbReference type="SAM" id="SignalP"/>
    </source>
</evidence>
<keyword evidence="3 5" id="KW-0732">Signal</keyword>
<dbReference type="CDD" id="cd13659">
    <property type="entry name" value="PBP2_PotF"/>
    <property type="match status" value="1"/>
</dbReference>
<dbReference type="GO" id="GO:0019808">
    <property type="term" value="F:polyamine binding"/>
    <property type="evidence" value="ECO:0007669"/>
    <property type="project" value="InterPro"/>
</dbReference>
<protein>
    <submittedName>
        <fullName evidence="6">Putrescine transport system substrate-binding protein</fullName>
    </submittedName>
</protein>
<comment type="subcellular location">
    <subcellularLocation>
        <location evidence="1">Periplasm</location>
    </subcellularLocation>
</comment>
<dbReference type="GO" id="GO:0042597">
    <property type="term" value="C:periplasmic space"/>
    <property type="evidence" value="ECO:0007669"/>
    <property type="project" value="UniProtKB-SubCell"/>
</dbReference>
<dbReference type="Proteomes" id="UP000198784">
    <property type="component" value="Unassembled WGS sequence"/>
</dbReference>
<evidence type="ECO:0000313" key="7">
    <source>
        <dbReference type="Proteomes" id="UP000198784"/>
    </source>
</evidence>
<evidence type="ECO:0000256" key="2">
    <source>
        <dbReference type="ARBA" id="ARBA00022448"/>
    </source>
</evidence>
<feature type="signal peptide" evidence="5">
    <location>
        <begin position="1"/>
        <end position="19"/>
    </location>
</feature>
<dbReference type="Gene3D" id="3.40.190.10">
    <property type="entry name" value="Periplasmic binding protein-like II"/>
    <property type="match status" value="2"/>
</dbReference>
<dbReference type="RefSeq" id="WP_090503789.1">
    <property type="nucleotide sequence ID" value="NZ_FOWX01000028.1"/>
</dbReference>
<dbReference type="PRINTS" id="PR00909">
    <property type="entry name" value="SPERMDNBNDNG"/>
</dbReference>
<proteinExistence type="predicted"/>
<dbReference type="STRING" id="289003.SAMN05216190_12823"/>
<dbReference type="GO" id="GO:0015846">
    <property type="term" value="P:polyamine transport"/>
    <property type="evidence" value="ECO:0007669"/>
    <property type="project" value="InterPro"/>
</dbReference>
<dbReference type="SUPFAM" id="SSF53850">
    <property type="entry name" value="Periplasmic binding protein-like II"/>
    <property type="match status" value="1"/>
</dbReference>
<dbReference type="EMBL" id="FOWX01000028">
    <property type="protein sequence ID" value="SFQ00790.1"/>
    <property type="molecule type" value="Genomic_DNA"/>
</dbReference>
<sequence length="364" mass="39889">MLRLLASLLLVLLPLLAHCAPQAALEKAEDSLRVYNWNDYIAPQVLERFEAESGIRIEYHTFSSAEDMHAALAGSEAIDIIVPSHNDLPQLIGDGLLQPLDFNLLPNRVHLDKQLLSKLAAVDPGNRHAVPYLWGAVGLAINTPQAEAAFGGPLPDSWSLLFDPAQSARLASCGISVLDAPDETLALLLNYQGRSLTRSAASRIERASSVLERLRPNLRYVDSQRYIDDLGNGRLCVAMAWVGDALAAADAGQPVRFLVPDEGSVLFIDNLVIPHNARRADLAHRFIDYLMQPEVAALITTATLYPSGNADSKAFLDAALRNQPGLYPDAATKRRLHALEALPEKHMQARDRVWPRFRDGALPL</sequence>
<dbReference type="Pfam" id="PF13343">
    <property type="entry name" value="SBP_bac_6"/>
    <property type="match status" value="1"/>
</dbReference>
<accession>A0A1I5UZX8</accession>
<keyword evidence="4" id="KW-0574">Periplasm</keyword>
<dbReference type="PIRSF" id="PIRSF019574">
    <property type="entry name" value="Periplasmic_polyamine_BP"/>
    <property type="match status" value="1"/>
</dbReference>
<dbReference type="AlphaFoldDB" id="A0A1I5UZX8"/>
<name>A0A1I5UZX8_9PSED</name>
<evidence type="ECO:0000256" key="1">
    <source>
        <dbReference type="ARBA" id="ARBA00004418"/>
    </source>
</evidence>
<keyword evidence="7" id="KW-1185">Reference proteome</keyword>
<organism evidence="6 7">
    <name type="scientific">Pseudomonas borbori</name>
    <dbReference type="NCBI Taxonomy" id="289003"/>
    <lineage>
        <taxon>Bacteria</taxon>
        <taxon>Pseudomonadati</taxon>
        <taxon>Pseudomonadota</taxon>
        <taxon>Gammaproteobacteria</taxon>
        <taxon>Pseudomonadales</taxon>
        <taxon>Pseudomonadaceae</taxon>
        <taxon>Pseudomonas</taxon>
    </lineage>
</organism>
<gene>
    <name evidence="6" type="ORF">SAMN05216190_12823</name>
</gene>
<evidence type="ECO:0000256" key="3">
    <source>
        <dbReference type="ARBA" id="ARBA00022729"/>
    </source>
</evidence>
<dbReference type="OrthoDB" id="9769319at2"/>
<evidence type="ECO:0000256" key="4">
    <source>
        <dbReference type="ARBA" id="ARBA00022764"/>
    </source>
</evidence>
<dbReference type="InterPro" id="IPR001188">
    <property type="entry name" value="Sperm_putr-bd"/>
</dbReference>
<dbReference type="PANTHER" id="PTHR30222">
    <property type="entry name" value="SPERMIDINE/PUTRESCINE-BINDING PERIPLASMIC PROTEIN"/>
    <property type="match status" value="1"/>
</dbReference>
<evidence type="ECO:0000313" key="6">
    <source>
        <dbReference type="EMBL" id="SFQ00790.1"/>
    </source>
</evidence>
<reference evidence="7" key="1">
    <citation type="submission" date="2016-10" db="EMBL/GenBank/DDBJ databases">
        <authorList>
            <person name="Varghese N."/>
            <person name="Submissions S."/>
        </authorList>
    </citation>
    <scope>NUCLEOTIDE SEQUENCE [LARGE SCALE GENOMIC DNA]</scope>
    <source>
        <strain evidence="7">DSM 17834</strain>
    </source>
</reference>
<keyword evidence="2" id="KW-0813">Transport</keyword>